<protein>
    <submittedName>
        <fullName evidence="1">HAD family hydrolase</fullName>
        <ecNumber evidence="1">3.-.-.-</ecNumber>
    </submittedName>
</protein>
<reference evidence="2" key="1">
    <citation type="journal article" date="2019" name="Int. J. Syst. Evol. Microbiol.">
        <title>The Global Catalogue of Microorganisms (GCM) 10K type strain sequencing project: providing services to taxonomists for standard genome sequencing and annotation.</title>
        <authorList>
            <consortium name="The Broad Institute Genomics Platform"/>
            <consortium name="The Broad Institute Genome Sequencing Center for Infectious Disease"/>
            <person name="Wu L."/>
            <person name="Ma J."/>
        </authorList>
    </citation>
    <scope>NUCLEOTIDE SEQUENCE [LARGE SCALE GENOMIC DNA]</scope>
    <source>
        <strain evidence="2">CGMCC 1.12286</strain>
    </source>
</reference>
<dbReference type="InterPro" id="IPR041492">
    <property type="entry name" value="HAD_2"/>
</dbReference>
<dbReference type="Gene3D" id="1.10.150.240">
    <property type="entry name" value="Putative phosphatase, domain 2"/>
    <property type="match status" value="1"/>
</dbReference>
<dbReference type="RefSeq" id="WP_377945861.1">
    <property type="nucleotide sequence ID" value="NZ_JBHUCX010000099.1"/>
</dbReference>
<dbReference type="Pfam" id="PF13419">
    <property type="entry name" value="HAD_2"/>
    <property type="match status" value="1"/>
</dbReference>
<keyword evidence="2" id="KW-1185">Reference proteome</keyword>
<dbReference type="GO" id="GO:0016787">
    <property type="term" value="F:hydrolase activity"/>
    <property type="evidence" value="ECO:0007669"/>
    <property type="project" value="UniProtKB-KW"/>
</dbReference>
<dbReference type="SFLD" id="SFLDG01129">
    <property type="entry name" value="C1.5:_HAD__Beta-PGM__Phosphata"/>
    <property type="match status" value="1"/>
</dbReference>
<dbReference type="InterPro" id="IPR006439">
    <property type="entry name" value="HAD-SF_hydro_IA"/>
</dbReference>
<dbReference type="InterPro" id="IPR023214">
    <property type="entry name" value="HAD_sf"/>
</dbReference>
<sequence length="221" mass="24328">MRTVLWDLDGTILDSEGLAKDGTRHGFLEILGRAPTADEFARLVGRPVRLVYRAWFGDELGQQVLDAGSKHYDAHVEEIVSYEGVHTVLQELKRLGYRQGIVSSKRREKIVRELVLNGMEALFDTVVGQQDTDMHKPYPDPLLLAVTRLGVTARDCVYIGDQPSDMEAARAAGMQSIAALWGEGDMARLRAVNPACCARKPDDVLDFLLGDSTMTASKGAL</sequence>
<dbReference type="NCBIfam" id="TIGR01549">
    <property type="entry name" value="HAD-SF-IA-v1"/>
    <property type="match status" value="1"/>
</dbReference>
<dbReference type="PANTHER" id="PTHR43434:SF1">
    <property type="entry name" value="PHOSPHOGLYCOLATE PHOSPHATASE"/>
    <property type="match status" value="1"/>
</dbReference>
<gene>
    <name evidence="1" type="ORF">ACFSB2_25010</name>
</gene>
<evidence type="ECO:0000313" key="2">
    <source>
        <dbReference type="Proteomes" id="UP001597079"/>
    </source>
</evidence>
<evidence type="ECO:0000313" key="1">
    <source>
        <dbReference type="EMBL" id="MFD1677930.1"/>
    </source>
</evidence>
<proteinExistence type="predicted"/>
<organism evidence="1 2">
    <name type="scientific">Alicyclobacillus fodiniaquatilis</name>
    <dbReference type="NCBI Taxonomy" id="1661150"/>
    <lineage>
        <taxon>Bacteria</taxon>
        <taxon>Bacillati</taxon>
        <taxon>Bacillota</taxon>
        <taxon>Bacilli</taxon>
        <taxon>Bacillales</taxon>
        <taxon>Alicyclobacillaceae</taxon>
        <taxon>Alicyclobacillus</taxon>
    </lineage>
</organism>
<dbReference type="SFLD" id="SFLDS00003">
    <property type="entry name" value="Haloacid_Dehalogenase"/>
    <property type="match status" value="1"/>
</dbReference>
<keyword evidence="1" id="KW-0378">Hydrolase</keyword>
<dbReference type="NCBIfam" id="TIGR01509">
    <property type="entry name" value="HAD-SF-IA-v3"/>
    <property type="match status" value="1"/>
</dbReference>
<accession>A0ABW4JR04</accession>
<dbReference type="InterPro" id="IPR036412">
    <property type="entry name" value="HAD-like_sf"/>
</dbReference>
<comment type="caution">
    <text evidence="1">The sequence shown here is derived from an EMBL/GenBank/DDBJ whole genome shotgun (WGS) entry which is preliminary data.</text>
</comment>
<dbReference type="InterPro" id="IPR023198">
    <property type="entry name" value="PGP-like_dom2"/>
</dbReference>
<dbReference type="SFLD" id="SFLDG01135">
    <property type="entry name" value="C1.5.6:_HAD__Beta-PGM__Phospha"/>
    <property type="match status" value="1"/>
</dbReference>
<dbReference type="Proteomes" id="UP001597079">
    <property type="component" value="Unassembled WGS sequence"/>
</dbReference>
<dbReference type="SUPFAM" id="SSF56784">
    <property type="entry name" value="HAD-like"/>
    <property type="match status" value="1"/>
</dbReference>
<dbReference type="InterPro" id="IPR050155">
    <property type="entry name" value="HAD-like_hydrolase_sf"/>
</dbReference>
<dbReference type="PANTHER" id="PTHR43434">
    <property type="entry name" value="PHOSPHOGLYCOLATE PHOSPHATASE"/>
    <property type="match status" value="1"/>
</dbReference>
<name>A0ABW4JR04_9BACL</name>
<dbReference type="EMBL" id="JBHUCX010000099">
    <property type="protein sequence ID" value="MFD1677930.1"/>
    <property type="molecule type" value="Genomic_DNA"/>
</dbReference>
<dbReference type="EC" id="3.-.-.-" evidence="1"/>
<dbReference type="Gene3D" id="3.40.50.1000">
    <property type="entry name" value="HAD superfamily/HAD-like"/>
    <property type="match status" value="1"/>
</dbReference>
<dbReference type="PRINTS" id="PR00413">
    <property type="entry name" value="HADHALOGNASE"/>
</dbReference>